<evidence type="ECO:0000313" key="3">
    <source>
        <dbReference type="Proteomes" id="UP000190831"/>
    </source>
</evidence>
<protein>
    <submittedName>
        <fullName evidence="2">LAFE_0B05314g1_1</fullName>
    </submittedName>
</protein>
<dbReference type="AlphaFoldDB" id="A0A1G4M7Y4"/>
<accession>A0A1G4M7Y4</accession>
<name>A0A1G4M7Y4_LACFM</name>
<dbReference type="EMBL" id="LT598489">
    <property type="protein sequence ID" value="SCV99914.1"/>
    <property type="molecule type" value="Genomic_DNA"/>
</dbReference>
<organism evidence="2 3">
    <name type="scientific">Lachancea fermentati</name>
    <name type="common">Zygosaccharomyces fermentati</name>
    <dbReference type="NCBI Taxonomy" id="4955"/>
    <lineage>
        <taxon>Eukaryota</taxon>
        <taxon>Fungi</taxon>
        <taxon>Dikarya</taxon>
        <taxon>Ascomycota</taxon>
        <taxon>Saccharomycotina</taxon>
        <taxon>Saccharomycetes</taxon>
        <taxon>Saccharomycetales</taxon>
        <taxon>Saccharomycetaceae</taxon>
        <taxon>Lachancea</taxon>
    </lineage>
</organism>
<dbReference type="Proteomes" id="UP000190831">
    <property type="component" value="Chromosome B"/>
</dbReference>
<keyword evidence="1" id="KW-0472">Membrane</keyword>
<proteinExistence type="predicted"/>
<keyword evidence="3" id="KW-1185">Reference proteome</keyword>
<feature type="transmembrane region" description="Helical" evidence="1">
    <location>
        <begin position="6"/>
        <end position="21"/>
    </location>
</feature>
<dbReference type="OrthoDB" id="4032667at2759"/>
<evidence type="ECO:0000256" key="1">
    <source>
        <dbReference type="SAM" id="Phobius"/>
    </source>
</evidence>
<sequence>MQDLQLFMSIFFVMFVCYWQAHKATMSRFRSEVPALQ</sequence>
<gene>
    <name evidence="2" type="ORF">LAFE_0B05314G</name>
</gene>
<reference evidence="3" key="1">
    <citation type="submission" date="2016-03" db="EMBL/GenBank/DDBJ databases">
        <authorList>
            <person name="Devillers H."/>
        </authorList>
    </citation>
    <scope>NUCLEOTIDE SEQUENCE [LARGE SCALE GENOMIC DNA]</scope>
</reference>
<keyword evidence="1" id="KW-0812">Transmembrane</keyword>
<evidence type="ECO:0000313" key="2">
    <source>
        <dbReference type="EMBL" id="SCV99914.1"/>
    </source>
</evidence>
<keyword evidence="1" id="KW-1133">Transmembrane helix</keyword>